<reference evidence="2 3" key="1">
    <citation type="journal article" date="2016" name="Nat. Commun.">
        <title>Thousands of microbial genomes shed light on interconnected biogeochemical processes in an aquifer system.</title>
        <authorList>
            <person name="Anantharaman K."/>
            <person name="Brown C.T."/>
            <person name="Hug L.A."/>
            <person name="Sharon I."/>
            <person name="Castelle C.J."/>
            <person name="Probst A.J."/>
            <person name="Thomas B.C."/>
            <person name="Singh A."/>
            <person name="Wilkins M.J."/>
            <person name="Karaoz U."/>
            <person name="Brodie E.L."/>
            <person name="Williams K.H."/>
            <person name="Hubbard S.S."/>
            <person name="Banfield J.F."/>
        </authorList>
    </citation>
    <scope>NUCLEOTIDE SEQUENCE [LARGE SCALE GENOMIC DNA]</scope>
</reference>
<organism evidence="2 3">
    <name type="scientific">Candidatus Magasanikbacteria bacterium RIFOXYC12_FULL_33_11</name>
    <dbReference type="NCBI Taxonomy" id="1798701"/>
    <lineage>
        <taxon>Bacteria</taxon>
        <taxon>Candidatus Magasanikiibacteriota</taxon>
    </lineage>
</organism>
<dbReference type="InterPro" id="IPR023577">
    <property type="entry name" value="CYTH_domain"/>
</dbReference>
<dbReference type="PANTHER" id="PTHR21028">
    <property type="entry name" value="SI:CH211-156B7.4"/>
    <property type="match status" value="1"/>
</dbReference>
<dbReference type="PROSITE" id="PS51707">
    <property type="entry name" value="CYTH"/>
    <property type="match status" value="1"/>
</dbReference>
<dbReference type="SUPFAM" id="SSF55154">
    <property type="entry name" value="CYTH-like phosphatases"/>
    <property type="match status" value="1"/>
</dbReference>
<comment type="caution">
    <text evidence="2">The sequence shown here is derived from an EMBL/GenBank/DDBJ whole genome shotgun (WGS) entry which is preliminary data.</text>
</comment>
<name>A0A1F6NLX3_9BACT</name>
<dbReference type="NCBIfam" id="TIGR00318">
    <property type="entry name" value="cyaB"/>
    <property type="match status" value="1"/>
</dbReference>
<dbReference type="PANTHER" id="PTHR21028:SF2">
    <property type="entry name" value="CYTH DOMAIN-CONTAINING PROTEIN"/>
    <property type="match status" value="1"/>
</dbReference>
<feature type="domain" description="CYTH" evidence="1">
    <location>
        <begin position="1"/>
        <end position="167"/>
    </location>
</feature>
<dbReference type="EMBL" id="MFQW01000050">
    <property type="protein sequence ID" value="OGH84996.1"/>
    <property type="molecule type" value="Genomic_DNA"/>
</dbReference>
<evidence type="ECO:0000313" key="2">
    <source>
        <dbReference type="EMBL" id="OGH84996.1"/>
    </source>
</evidence>
<dbReference type="Proteomes" id="UP000178349">
    <property type="component" value="Unassembled WGS sequence"/>
</dbReference>
<gene>
    <name evidence="2" type="ORF">A2493_02715</name>
</gene>
<sequence length="173" mass="20316">MDEIELKFLDINVEEMKNKIKILGAKKVYDEDIISLPFAGEGFSFGDSNKKLLRIRKVNGEIVITYKGENRESQMLNKEEIEIKVDDFDKASLLLERLGFEKGGLFTKHREHYEMGDIHFEFDTVFDIPTYLEIETQREEDMFDICKKLDLDITSGKNKTIIELFPEYFKDVK</sequence>
<accession>A0A1F6NLX3</accession>
<dbReference type="CDD" id="cd07890">
    <property type="entry name" value="CYTH-like_AC_IV-like"/>
    <property type="match status" value="1"/>
</dbReference>
<dbReference type="InterPro" id="IPR008173">
    <property type="entry name" value="Adenylyl_cyclase_CyaB"/>
</dbReference>
<dbReference type="InterPro" id="IPR033469">
    <property type="entry name" value="CYTH-like_dom_sf"/>
</dbReference>
<evidence type="ECO:0000313" key="3">
    <source>
        <dbReference type="Proteomes" id="UP000178349"/>
    </source>
</evidence>
<protein>
    <recommendedName>
        <fullName evidence="1">CYTH domain-containing protein</fullName>
    </recommendedName>
</protein>
<dbReference type="AlphaFoldDB" id="A0A1F6NLX3"/>
<evidence type="ECO:0000259" key="1">
    <source>
        <dbReference type="PROSITE" id="PS51707"/>
    </source>
</evidence>
<dbReference type="Pfam" id="PF01928">
    <property type="entry name" value="CYTH"/>
    <property type="match status" value="1"/>
</dbReference>
<proteinExistence type="predicted"/>
<dbReference type="Gene3D" id="2.40.320.10">
    <property type="entry name" value="Hypothetical Protein Pfu-838710-001"/>
    <property type="match status" value="1"/>
</dbReference>